<evidence type="ECO:0000313" key="3">
    <source>
        <dbReference type="WBParaSite" id="SCUD_0000708001-mRNA-1"/>
    </source>
</evidence>
<gene>
    <name evidence="1" type="ORF">SCUD_LOCUS7080</name>
</gene>
<accession>A0A183JWI5</accession>
<dbReference type="EMBL" id="UZAK01032245">
    <property type="protein sequence ID" value="VDP24832.1"/>
    <property type="molecule type" value="Genomic_DNA"/>
</dbReference>
<sequence length="38" mass="4447">MYCQCESIPINVLNYLSHITFITREDLTLSDILKSIMQ</sequence>
<dbReference type="Proteomes" id="UP000279833">
    <property type="component" value="Unassembled WGS sequence"/>
</dbReference>
<proteinExistence type="predicted"/>
<protein>
    <submittedName>
        <fullName evidence="3">AraC family transcriptional regulator</fullName>
    </submittedName>
</protein>
<organism evidence="3">
    <name type="scientific">Schistosoma curassoni</name>
    <dbReference type="NCBI Taxonomy" id="6186"/>
    <lineage>
        <taxon>Eukaryota</taxon>
        <taxon>Metazoa</taxon>
        <taxon>Spiralia</taxon>
        <taxon>Lophotrochozoa</taxon>
        <taxon>Platyhelminthes</taxon>
        <taxon>Trematoda</taxon>
        <taxon>Digenea</taxon>
        <taxon>Strigeidida</taxon>
        <taxon>Schistosomatoidea</taxon>
        <taxon>Schistosomatidae</taxon>
        <taxon>Schistosoma</taxon>
    </lineage>
</organism>
<evidence type="ECO:0000313" key="2">
    <source>
        <dbReference type="Proteomes" id="UP000279833"/>
    </source>
</evidence>
<dbReference type="AlphaFoldDB" id="A0A183JWI5"/>
<name>A0A183JWI5_9TREM</name>
<reference evidence="3" key="1">
    <citation type="submission" date="2016-06" db="UniProtKB">
        <authorList>
            <consortium name="WormBaseParasite"/>
        </authorList>
    </citation>
    <scope>IDENTIFICATION</scope>
</reference>
<reference evidence="1 2" key="2">
    <citation type="submission" date="2018-11" db="EMBL/GenBank/DDBJ databases">
        <authorList>
            <consortium name="Pathogen Informatics"/>
        </authorList>
    </citation>
    <scope>NUCLEOTIDE SEQUENCE [LARGE SCALE GENOMIC DNA]</scope>
    <source>
        <strain evidence="1">Dakar</strain>
        <strain evidence="2">Dakar, Senegal</strain>
    </source>
</reference>
<keyword evidence="2" id="KW-1185">Reference proteome</keyword>
<dbReference type="WBParaSite" id="SCUD_0000708001-mRNA-1">
    <property type="protein sequence ID" value="SCUD_0000708001-mRNA-1"/>
    <property type="gene ID" value="SCUD_0000708001"/>
</dbReference>
<evidence type="ECO:0000313" key="1">
    <source>
        <dbReference type="EMBL" id="VDP24832.1"/>
    </source>
</evidence>